<dbReference type="EMBL" id="PNBA02000022">
    <property type="protein sequence ID" value="KAG6385960.1"/>
    <property type="molecule type" value="Genomic_DNA"/>
</dbReference>
<dbReference type="AlphaFoldDB" id="A0A8X8W0T4"/>
<keyword evidence="4" id="KW-1185">Reference proteome</keyword>
<accession>A0A8X8W0T4</accession>
<dbReference type="Proteomes" id="UP000298416">
    <property type="component" value="Unassembled WGS sequence"/>
</dbReference>
<reference evidence="3" key="1">
    <citation type="submission" date="2018-01" db="EMBL/GenBank/DDBJ databases">
        <authorList>
            <person name="Mao J.F."/>
        </authorList>
    </citation>
    <scope>NUCLEOTIDE SEQUENCE</scope>
    <source>
        <strain evidence="3">Huo1</strain>
        <tissue evidence="3">Leaf</tissue>
    </source>
</reference>
<dbReference type="Gene3D" id="1.10.10.60">
    <property type="entry name" value="Homeodomain-like"/>
    <property type="match status" value="1"/>
</dbReference>
<proteinExistence type="predicted"/>
<evidence type="ECO:0000313" key="4">
    <source>
        <dbReference type="Proteomes" id="UP000298416"/>
    </source>
</evidence>
<evidence type="ECO:0000256" key="1">
    <source>
        <dbReference type="SAM" id="MobiDB-lite"/>
    </source>
</evidence>
<name>A0A8X8W0T4_SALSN</name>
<feature type="domain" description="SANT" evidence="2">
    <location>
        <begin position="102"/>
        <end position="141"/>
    </location>
</feature>
<reference evidence="3" key="2">
    <citation type="submission" date="2020-08" db="EMBL/GenBank/DDBJ databases">
        <title>Plant Genome Project.</title>
        <authorList>
            <person name="Zhang R.-G."/>
        </authorList>
    </citation>
    <scope>NUCLEOTIDE SEQUENCE</scope>
    <source>
        <strain evidence="3">Huo1</strain>
        <tissue evidence="3">Leaf</tissue>
    </source>
</reference>
<evidence type="ECO:0000313" key="3">
    <source>
        <dbReference type="EMBL" id="KAG6385960.1"/>
    </source>
</evidence>
<comment type="caution">
    <text evidence="3">The sequence shown here is derived from an EMBL/GenBank/DDBJ whole genome shotgun (WGS) entry which is preliminary data.</text>
</comment>
<dbReference type="InterPro" id="IPR017884">
    <property type="entry name" value="SANT_dom"/>
</dbReference>
<organism evidence="3">
    <name type="scientific">Salvia splendens</name>
    <name type="common">Scarlet sage</name>
    <dbReference type="NCBI Taxonomy" id="180675"/>
    <lineage>
        <taxon>Eukaryota</taxon>
        <taxon>Viridiplantae</taxon>
        <taxon>Streptophyta</taxon>
        <taxon>Embryophyta</taxon>
        <taxon>Tracheophyta</taxon>
        <taxon>Spermatophyta</taxon>
        <taxon>Magnoliopsida</taxon>
        <taxon>eudicotyledons</taxon>
        <taxon>Gunneridae</taxon>
        <taxon>Pentapetalae</taxon>
        <taxon>asterids</taxon>
        <taxon>lamiids</taxon>
        <taxon>Lamiales</taxon>
        <taxon>Lamiaceae</taxon>
        <taxon>Nepetoideae</taxon>
        <taxon>Mentheae</taxon>
        <taxon>Salviinae</taxon>
        <taxon>Salvia</taxon>
        <taxon>Salvia subgen. Calosphace</taxon>
        <taxon>core Calosphace</taxon>
    </lineage>
</organism>
<evidence type="ECO:0000259" key="2">
    <source>
        <dbReference type="PROSITE" id="PS51293"/>
    </source>
</evidence>
<gene>
    <name evidence="3" type="ORF">SASPL_154843</name>
</gene>
<feature type="compositionally biased region" description="Polar residues" evidence="1">
    <location>
        <begin position="50"/>
        <end position="72"/>
    </location>
</feature>
<dbReference type="PROSITE" id="PS51293">
    <property type="entry name" value="SANT"/>
    <property type="match status" value="1"/>
</dbReference>
<sequence>MVFCFDVFSYWVISRKKACSLGLTFTKSRGFRCDTAAQSPERAESIKSRGISSSPNTERTLPKTSISPSSASPYREGTGTEEEEKDYWKVRLKVEEAMNLCQLNESARKHGDDWDLVSKNVQTKSKLECISKLMHLPFGDLMLGAGPRKGGFLDLISDVSNSKQAEVASNESLEYVKAEEPSSEVQNKDQQNGDANFCCWKLYDATGT</sequence>
<protein>
    <recommendedName>
        <fullName evidence="2">SANT domain-containing protein</fullName>
    </recommendedName>
</protein>
<feature type="region of interest" description="Disordered" evidence="1">
    <location>
        <begin position="40"/>
        <end position="82"/>
    </location>
</feature>